<accession>A0A2N8R948</accession>
<evidence type="ECO:0000313" key="2">
    <source>
        <dbReference type="Proteomes" id="UP000236003"/>
    </source>
</evidence>
<sequence length="118" mass="13214">MRVWGGRPTLATEQGKELKTFDAFEAWLAKQPDGQLEVWAGRWWLVSRESRPFMVEHGKTFCDHPGYRGNMGADPHDFPGFFAFEAWKRAGRVSGFYAGIDTMAGEALTAARGGDEKT</sequence>
<gene>
    <name evidence="1" type="ORF">CXK99_20705</name>
</gene>
<comment type="caution">
    <text evidence="1">The sequence shown here is derived from an EMBL/GenBank/DDBJ whole genome shotgun (WGS) entry which is preliminary data.</text>
</comment>
<reference evidence="1 2" key="1">
    <citation type="submission" date="2018-01" db="EMBL/GenBank/DDBJ databases">
        <title>Denitrification phenotypes of diverse strains of Pseudomonas stutzeri.</title>
        <authorList>
            <person name="Milligan D.A."/>
            <person name="Bergaust L."/>
            <person name="Bakken L.R."/>
            <person name="Frostegard A."/>
        </authorList>
    </citation>
    <scope>NUCLEOTIDE SEQUENCE [LARGE SCALE GENOMIC DNA]</scope>
    <source>
        <strain evidence="1 2">CCUG 44592</strain>
    </source>
</reference>
<dbReference type="AlphaFoldDB" id="A0A2N8R948"/>
<dbReference type="EMBL" id="POUM01000024">
    <property type="protein sequence ID" value="PNF57612.1"/>
    <property type="molecule type" value="Genomic_DNA"/>
</dbReference>
<dbReference type="Proteomes" id="UP000236003">
    <property type="component" value="Unassembled WGS sequence"/>
</dbReference>
<evidence type="ECO:0000313" key="1">
    <source>
        <dbReference type="EMBL" id="PNF57612.1"/>
    </source>
</evidence>
<proteinExistence type="predicted"/>
<protein>
    <submittedName>
        <fullName evidence="1">Uncharacterized protein</fullName>
    </submittedName>
</protein>
<name>A0A2N8R948_STUST</name>
<organism evidence="1 2">
    <name type="scientific">Stutzerimonas stutzeri</name>
    <name type="common">Pseudomonas stutzeri</name>
    <dbReference type="NCBI Taxonomy" id="316"/>
    <lineage>
        <taxon>Bacteria</taxon>
        <taxon>Pseudomonadati</taxon>
        <taxon>Pseudomonadota</taxon>
        <taxon>Gammaproteobacteria</taxon>
        <taxon>Pseudomonadales</taxon>
        <taxon>Pseudomonadaceae</taxon>
        <taxon>Stutzerimonas</taxon>
    </lineage>
</organism>